<evidence type="ECO:0000256" key="5">
    <source>
        <dbReference type="ARBA" id="ARBA00048988"/>
    </source>
</evidence>
<dbReference type="PANTHER" id="PTHR47961">
    <property type="entry name" value="DNA POLYMERASE THETA, PUTATIVE (AFU_ORTHOLOGUE AFUA_1G05260)-RELATED"/>
    <property type="match status" value="1"/>
</dbReference>
<evidence type="ECO:0000256" key="1">
    <source>
        <dbReference type="ARBA" id="ARBA00022741"/>
    </source>
</evidence>
<dbReference type="GO" id="GO:0043138">
    <property type="term" value="F:3'-5' DNA helicase activity"/>
    <property type="evidence" value="ECO:0007669"/>
    <property type="project" value="UniProtKB-EC"/>
</dbReference>
<sequence length="488" mass="54470">MLISDAIPDEAMLDKDILERRMDLIAGLQSLPCGLDPVLQKTVITGVAFHHAGLTTEERDLIAEAYDKGILRVLVATCSLAAGINLPARRVILCGARMGRDLVGPAMLRQMRGRAGRKGKDEIGETYLCCQKDDLEAVAELLEAEMPAIASGLSPEKRGIKRALLEAIATRLVSSRETINEYVTCTLLYQNIETGILFSMVDSTLKELVDNGLVDFKQDESYEPTQLGQAVVYSSQSPEDGIFIHDELKRALKSFVMDGEMHIFYMFSPLQNSSPTDIDWSIFRDQMNNLDESGIRALQLVGVRPAFVNSMAQSGYRIRDETLARIYQRAYTAFQLRDLSNEVPISTVARKYNILRGNVQNLTQICHGFAASIVKFCQRMGWDMLAVVLDHMRDRLQAGARADLLEMAQVAFVKSRTARLLWENGFKTLRALAEADPTDLVPVLMMAQPRTTNLRESQRVYTKLLAKAEIIVGSANKIWGKFVQAFLL</sequence>
<dbReference type="InterPro" id="IPR057220">
    <property type="entry name" value="DUF7898"/>
</dbReference>
<reference evidence="7 8" key="1">
    <citation type="submission" date="2015-07" db="EMBL/GenBank/DDBJ databases">
        <title>Emmonsia species relationships and genome sequence.</title>
        <authorList>
            <person name="Cuomo C.A."/>
            <person name="Schwartz I.S."/>
            <person name="Kenyon C."/>
            <person name="de Hoog G.S."/>
            <person name="Govender N.P."/>
            <person name="Botha A."/>
            <person name="Moreno L."/>
            <person name="de Vries M."/>
            <person name="Munoz J.F."/>
            <person name="Stielow J.B."/>
        </authorList>
    </citation>
    <scope>NUCLEOTIDE SEQUENCE [LARGE SCALE GENOMIC DNA]</scope>
    <source>
        <strain evidence="7 8">CBS 136260</strain>
    </source>
</reference>
<organism evidence="7 8">
    <name type="scientific">Emergomyces africanus</name>
    <dbReference type="NCBI Taxonomy" id="1955775"/>
    <lineage>
        <taxon>Eukaryota</taxon>
        <taxon>Fungi</taxon>
        <taxon>Dikarya</taxon>
        <taxon>Ascomycota</taxon>
        <taxon>Pezizomycotina</taxon>
        <taxon>Eurotiomycetes</taxon>
        <taxon>Eurotiomycetidae</taxon>
        <taxon>Onygenales</taxon>
        <taxon>Ajellomycetaceae</taxon>
        <taxon>Emergomyces</taxon>
    </lineage>
</organism>
<dbReference type="FunFam" id="1.10.3380.20:FF:000005">
    <property type="entry name" value="DNA-directed DNA polymerase theta, putative"/>
    <property type="match status" value="1"/>
</dbReference>
<dbReference type="SUPFAM" id="SSF46785">
    <property type="entry name" value="Winged helix' DNA-binding domain"/>
    <property type="match status" value="1"/>
</dbReference>
<keyword evidence="4" id="KW-0067">ATP-binding</keyword>
<evidence type="ECO:0000256" key="4">
    <source>
        <dbReference type="ARBA" id="ARBA00022840"/>
    </source>
</evidence>
<dbReference type="InterPro" id="IPR027417">
    <property type="entry name" value="P-loop_NTPase"/>
</dbReference>
<dbReference type="Pfam" id="PF25453">
    <property type="entry name" value="DUF7898"/>
    <property type="match status" value="1"/>
</dbReference>
<dbReference type="EMBL" id="LGUA01002136">
    <property type="protein sequence ID" value="OAX77720.1"/>
    <property type="molecule type" value="Genomic_DNA"/>
</dbReference>
<proteinExistence type="predicted"/>
<evidence type="ECO:0000256" key="2">
    <source>
        <dbReference type="ARBA" id="ARBA00022801"/>
    </source>
</evidence>
<evidence type="ECO:0000256" key="3">
    <source>
        <dbReference type="ARBA" id="ARBA00022806"/>
    </source>
</evidence>
<dbReference type="SUPFAM" id="SSF52540">
    <property type="entry name" value="P-loop containing nucleoside triphosphate hydrolases"/>
    <property type="match status" value="1"/>
</dbReference>
<comment type="caution">
    <text evidence="7">The sequence shown here is derived from an EMBL/GenBank/DDBJ whole genome shotgun (WGS) entry which is preliminary data.</text>
</comment>
<dbReference type="Gene3D" id="3.40.50.300">
    <property type="entry name" value="P-loop containing nucleotide triphosphate hydrolases"/>
    <property type="match status" value="1"/>
</dbReference>
<evidence type="ECO:0000313" key="8">
    <source>
        <dbReference type="Proteomes" id="UP000091918"/>
    </source>
</evidence>
<dbReference type="Gene3D" id="1.10.3380.20">
    <property type="match status" value="1"/>
</dbReference>
<dbReference type="InterPro" id="IPR036390">
    <property type="entry name" value="WH_DNA-bd_sf"/>
</dbReference>
<dbReference type="InterPro" id="IPR001650">
    <property type="entry name" value="Helicase_C-like"/>
</dbReference>
<accession>A0A1B7NMA9</accession>
<evidence type="ECO:0000259" key="6">
    <source>
        <dbReference type="PROSITE" id="PS51194"/>
    </source>
</evidence>
<name>A0A1B7NMA9_9EURO</name>
<keyword evidence="3" id="KW-0347">Helicase</keyword>
<dbReference type="GO" id="GO:0005524">
    <property type="term" value="F:ATP binding"/>
    <property type="evidence" value="ECO:0007669"/>
    <property type="project" value="UniProtKB-KW"/>
</dbReference>
<dbReference type="Proteomes" id="UP000091918">
    <property type="component" value="Unassembled WGS sequence"/>
</dbReference>
<dbReference type="InterPro" id="IPR048960">
    <property type="entry name" value="POLQ-like_helical"/>
</dbReference>
<dbReference type="AlphaFoldDB" id="A0A1B7NMA9"/>
<protein>
    <recommendedName>
        <fullName evidence="6">Helicase C-terminal domain-containing protein</fullName>
    </recommendedName>
</protein>
<dbReference type="PROSITE" id="PS51194">
    <property type="entry name" value="HELICASE_CTER"/>
    <property type="match status" value="1"/>
</dbReference>
<dbReference type="Pfam" id="PF21099">
    <property type="entry name" value="POLQ_helical"/>
    <property type="match status" value="1"/>
</dbReference>
<dbReference type="SMART" id="SM00490">
    <property type="entry name" value="HELICc"/>
    <property type="match status" value="1"/>
</dbReference>
<dbReference type="CDD" id="cd18795">
    <property type="entry name" value="SF2_C_Ski2"/>
    <property type="match status" value="1"/>
</dbReference>
<keyword evidence="2" id="KW-0378">Hydrolase</keyword>
<comment type="catalytic activity">
    <reaction evidence="5">
        <text>ATP + H2O = ADP + phosphate + H(+)</text>
        <dbReference type="Rhea" id="RHEA:13065"/>
        <dbReference type="ChEBI" id="CHEBI:15377"/>
        <dbReference type="ChEBI" id="CHEBI:15378"/>
        <dbReference type="ChEBI" id="CHEBI:30616"/>
        <dbReference type="ChEBI" id="CHEBI:43474"/>
        <dbReference type="ChEBI" id="CHEBI:456216"/>
        <dbReference type="EC" id="5.6.2.4"/>
    </reaction>
</comment>
<dbReference type="STRING" id="1658172.A0A1B7NMA9"/>
<dbReference type="SUPFAM" id="SSF158702">
    <property type="entry name" value="Sec63 N-terminal domain-like"/>
    <property type="match status" value="1"/>
</dbReference>
<dbReference type="Pfam" id="PF00271">
    <property type="entry name" value="Helicase_C"/>
    <property type="match status" value="1"/>
</dbReference>
<keyword evidence="8" id="KW-1185">Reference proteome</keyword>
<gene>
    <name evidence="7" type="ORF">ACJ72_07978</name>
</gene>
<dbReference type="GO" id="GO:0016787">
    <property type="term" value="F:hydrolase activity"/>
    <property type="evidence" value="ECO:0007669"/>
    <property type="project" value="UniProtKB-KW"/>
</dbReference>
<evidence type="ECO:0000313" key="7">
    <source>
        <dbReference type="EMBL" id="OAX77720.1"/>
    </source>
</evidence>
<dbReference type="Pfam" id="PF20470">
    <property type="entry name" value="HTH_61"/>
    <property type="match status" value="1"/>
</dbReference>
<dbReference type="OrthoDB" id="2320933at2759"/>
<feature type="domain" description="Helicase C-terminal" evidence="6">
    <location>
        <begin position="1"/>
        <end position="161"/>
    </location>
</feature>
<dbReference type="InterPro" id="IPR046931">
    <property type="entry name" value="HTH_61"/>
</dbReference>
<dbReference type="InterPro" id="IPR050474">
    <property type="entry name" value="Hel308_SKI2-like"/>
</dbReference>
<dbReference type="PANTHER" id="PTHR47961:SF6">
    <property type="entry name" value="DNA-DIRECTED DNA POLYMERASE"/>
    <property type="match status" value="1"/>
</dbReference>
<keyword evidence="1" id="KW-0547">Nucleotide-binding</keyword>